<evidence type="ECO:0000259" key="1">
    <source>
        <dbReference type="Pfam" id="PF12680"/>
    </source>
</evidence>
<dbReference type="InterPro" id="IPR037401">
    <property type="entry name" value="SnoaL-like"/>
</dbReference>
<sequence>MAKGDQTPAKRWDEDDMARTEQEERNLKLVMAMFDHVLKPMDADAVDRYLAPDYIQHNQWVDTGTEPLKAFLRQVRGENPDAVHDIKRCFVEDDHVIVHYHVRRRPGDPGFAVIDIFRVENGLIAEHWDVVQDVPADSPNPNSPF</sequence>
<dbReference type="PANTHER" id="PTHR38436:SF1">
    <property type="entry name" value="ESTER CYCLASE"/>
    <property type="match status" value="1"/>
</dbReference>
<dbReference type="SUPFAM" id="SSF54427">
    <property type="entry name" value="NTF2-like"/>
    <property type="match status" value="1"/>
</dbReference>
<dbReference type="Gene3D" id="3.10.450.50">
    <property type="match status" value="1"/>
</dbReference>
<evidence type="ECO:0000313" key="2">
    <source>
        <dbReference type="EMBL" id="GBH32316.1"/>
    </source>
</evidence>
<reference evidence="2 3" key="1">
    <citation type="submission" date="2014-12" db="EMBL/GenBank/DDBJ databases">
        <title>Whole genome sequencing of Sphingobium xenophagum OW59.</title>
        <authorList>
            <person name="Ohta Y."/>
            <person name="Nishi S."/>
            <person name="Hatada Y."/>
        </authorList>
    </citation>
    <scope>NUCLEOTIDE SEQUENCE [LARGE SCALE GENOMIC DNA]</scope>
    <source>
        <strain evidence="2 3">OW59</strain>
    </source>
</reference>
<feature type="domain" description="SnoaL-like" evidence="1">
    <location>
        <begin position="32"/>
        <end position="127"/>
    </location>
</feature>
<dbReference type="STRING" id="1192759.GCA_000277525_00979"/>
<evidence type="ECO:0000313" key="3">
    <source>
        <dbReference type="Proteomes" id="UP000290975"/>
    </source>
</evidence>
<dbReference type="AlphaFoldDB" id="A0A401J6P0"/>
<dbReference type="PANTHER" id="PTHR38436">
    <property type="entry name" value="POLYKETIDE CYCLASE SNOAL-LIKE DOMAIN"/>
    <property type="match status" value="1"/>
</dbReference>
<dbReference type="InterPro" id="IPR009959">
    <property type="entry name" value="Cyclase_SnoaL-like"/>
</dbReference>
<protein>
    <recommendedName>
        <fullName evidence="1">SnoaL-like domain-containing protein</fullName>
    </recommendedName>
</protein>
<organism evidence="2 3">
    <name type="scientific">Sphingobium xenophagum</name>
    <dbReference type="NCBI Taxonomy" id="121428"/>
    <lineage>
        <taxon>Bacteria</taxon>
        <taxon>Pseudomonadati</taxon>
        <taxon>Pseudomonadota</taxon>
        <taxon>Alphaproteobacteria</taxon>
        <taxon>Sphingomonadales</taxon>
        <taxon>Sphingomonadaceae</taxon>
        <taxon>Sphingobium</taxon>
    </lineage>
</organism>
<dbReference type="Pfam" id="PF12680">
    <property type="entry name" value="SnoaL_2"/>
    <property type="match status" value="1"/>
</dbReference>
<dbReference type="InterPro" id="IPR032710">
    <property type="entry name" value="NTF2-like_dom_sf"/>
</dbReference>
<dbReference type="GO" id="GO:0030638">
    <property type="term" value="P:polyketide metabolic process"/>
    <property type="evidence" value="ECO:0007669"/>
    <property type="project" value="InterPro"/>
</dbReference>
<comment type="caution">
    <text evidence="2">The sequence shown here is derived from an EMBL/GenBank/DDBJ whole genome shotgun (WGS) entry which is preliminary data.</text>
</comment>
<proteinExistence type="predicted"/>
<keyword evidence="3" id="KW-1185">Reference proteome</keyword>
<dbReference type="Proteomes" id="UP000290975">
    <property type="component" value="Unassembled WGS sequence"/>
</dbReference>
<gene>
    <name evidence="2" type="ORF">MBESOW_P3548</name>
</gene>
<name>A0A401J6P0_SPHXE</name>
<dbReference type="EMBL" id="BBQY01000035">
    <property type="protein sequence ID" value="GBH32316.1"/>
    <property type="molecule type" value="Genomic_DNA"/>
</dbReference>
<accession>A0A401J6P0</accession>